<evidence type="ECO:0000256" key="4">
    <source>
        <dbReference type="ARBA" id="ARBA00022679"/>
    </source>
</evidence>
<feature type="transmembrane region" description="Helical" evidence="9">
    <location>
        <begin position="193"/>
        <end position="210"/>
    </location>
</feature>
<dbReference type="Gene3D" id="3.30.565.10">
    <property type="entry name" value="Histidine kinase-like ATPase, C-terminal domain"/>
    <property type="match status" value="1"/>
</dbReference>
<feature type="domain" description="7TM-DISM receptor extracellular" evidence="12">
    <location>
        <begin position="24"/>
        <end position="151"/>
    </location>
</feature>
<dbReference type="SUPFAM" id="SSF55874">
    <property type="entry name" value="ATPase domain of HSP90 chaperone/DNA topoisomerase II/histidine kinase"/>
    <property type="match status" value="1"/>
</dbReference>
<gene>
    <name evidence="14" type="ORF">J7I43_16230</name>
</gene>
<feature type="domain" description="7TM-DISM receptor extracellular" evidence="11">
    <location>
        <begin position="164"/>
        <end position="376"/>
    </location>
</feature>
<reference evidence="15" key="1">
    <citation type="submission" date="2021-03" db="EMBL/GenBank/DDBJ databases">
        <title>Assistant Professor.</title>
        <authorList>
            <person name="Huq M.A."/>
        </authorList>
    </citation>
    <scope>NUCLEOTIDE SEQUENCE [LARGE SCALE GENOMIC DNA]</scope>
    <source>
        <strain evidence="15">MAH-28</strain>
    </source>
</reference>
<evidence type="ECO:0000313" key="14">
    <source>
        <dbReference type="EMBL" id="MBO9153776.1"/>
    </source>
</evidence>
<keyword evidence="3" id="KW-0597">Phosphoprotein</keyword>
<feature type="transmembrane region" description="Helical" evidence="9">
    <location>
        <begin position="230"/>
        <end position="250"/>
    </location>
</feature>
<feature type="transmembrane region" description="Helical" evidence="9">
    <location>
        <begin position="354"/>
        <end position="375"/>
    </location>
</feature>
<dbReference type="InterPro" id="IPR011623">
    <property type="entry name" value="7TMR_DISM_rcpt_extracell_dom1"/>
</dbReference>
<dbReference type="Pfam" id="PF07730">
    <property type="entry name" value="HisKA_3"/>
    <property type="match status" value="1"/>
</dbReference>
<keyword evidence="7" id="KW-0067">ATP-binding</keyword>
<evidence type="ECO:0000259" key="11">
    <source>
        <dbReference type="Pfam" id="PF07695"/>
    </source>
</evidence>
<dbReference type="InterPro" id="IPR011622">
    <property type="entry name" value="7TMR_DISM_rcpt_extracell_dom2"/>
</dbReference>
<dbReference type="Pfam" id="PF02518">
    <property type="entry name" value="HATPase_c"/>
    <property type="match status" value="1"/>
</dbReference>
<dbReference type="Pfam" id="PF07696">
    <property type="entry name" value="7TMR-DISMED2"/>
    <property type="match status" value="1"/>
</dbReference>
<keyword evidence="9" id="KW-0812">Transmembrane</keyword>
<evidence type="ECO:0000259" key="10">
    <source>
        <dbReference type="Pfam" id="PF02518"/>
    </source>
</evidence>
<accession>A0ABS3YGH0</accession>
<evidence type="ECO:0000256" key="5">
    <source>
        <dbReference type="ARBA" id="ARBA00022741"/>
    </source>
</evidence>
<protein>
    <recommendedName>
        <fullName evidence="2">histidine kinase</fullName>
        <ecNumber evidence="2">2.7.13.3</ecNumber>
    </recommendedName>
</protein>
<keyword evidence="9" id="KW-1133">Transmembrane helix</keyword>
<dbReference type="Pfam" id="PF07695">
    <property type="entry name" value="7TMR-DISM_7TM"/>
    <property type="match status" value="1"/>
</dbReference>
<sequence length="605" mass="67531">MRRTWLLACFLLNFIPLLRAQSGFYVLEDTPRTLTASKALEIYRHGGFRQLEPAYLNPGFTTSVFWIALPVRDTVAAKELVLLADNPHINHLEWYGLKDSLQLLAVTGDFHPFRQRPLVHNAFAFPLDRGAQLYLLKVDKHNESLQAPLTIRGKAELQNSQGGEMLVNGVLTGIVLLIILFGLFLFITTKDAVYGWYALYVTSMLLWIWANKGLGFRYLWPDSYFFPSRARPVFVLTNLVLALQFLRGFMNIRKGSWMRRPFTVFQITWLALLAVMLWPVDYTGFGVISLYLQTSLPLFSLAAVIFVTAGLVTQAIKGNTAASVYLAGSGALFLCVLLENLYHLGKITLPEFWAHFGMFTGVVLEMIIITFGLAARFNMYRKEKEAALLAMNLQQKTLTDTIVTVEENERKTLADRLHDEIGSMLSLASLQLGAVQENPMGSEKQLQNAGALLKDISHTVRTISHQLTPVAIEKYGLLRAVEDMVQLANASGKIQIELVLLGFTDAQAYPRNFQHTVYRIVQELLQNVLRHAGASHALIQLIEHEDTCSVMVEDNGKGIDAGTTAPGLLRSIHSKVAYLEGAVQIESAPGRGTMVNIDLPLPAKK</sequence>
<dbReference type="InterPro" id="IPR003594">
    <property type="entry name" value="HATPase_dom"/>
</dbReference>
<dbReference type="CDD" id="cd16917">
    <property type="entry name" value="HATPase_UhpB-NarQ-NarX-like"/>
    <property type="match status" value="1"/>
</dbReference>
<dbReference type="InterPro" id="IPR050482">
    <property type="entry name" value="Sensor_HK_TwoCompSys"/>
</dbReference>
<evidence type="ECO:0000313" key="15">
    <source>
        <dbReference type="Proteomes" id="UP000679126"/>
    </source>
</evidence>
<evidence type="ECO:0000256" key="7">
    <source>
        <dbReference type="ARBA" id="ARBA00022840"/>
    </source>
</evidence>
<evidence type="ECO:0000256" key="8">
    <source>
        <dbReference type="ARBA" id="ARBA00023012"/>
    </source>
</evidence>
<dbReference type="RefSeq" id="WP_209146899.1">
    <property type="nucleotide sequence ID" value="NZ_JAGHKP010000003.1"/>
</dbReference>
<comment type="catalytic activity">
    <reaction evidence="1">
        <text>ATP + protein L-histidine = ADP + protein N-phospho-L-histidine.</text>
        <dbReference type="EC" id="2.7.13.3"/>
    </reaction>
</comment>
<keyword evidence="9" id="KW-0472">Membrane</keyword>
<evidence type="ECO:0000259" key="12">
    <source>
        <dbReference type="Pfam" id="PF07696"/>
    </source>
</evidence>
<evidence type="ECO:0000256" key="6">
    <source>
        <dbReference type="ARBA" id="ARBA00022777"/>
    </source>
</evidence>
<keyword evidence="15" id="KW-1185">Reference proteome</keyword>
<dbReference type="EC" id="2.7.13.3" evidence="2"/>
<name>A0ABS3YGH0_9BACT</name>
<organism evidence="14 15">
    <name type="scientific">Chitinophaga chungangae</name>
    <dbReference type="NCBI Taxonomy" id="2821488"/>
    <lineage>
        <taxon>Bacteria</taxon>
        <taxon>Pseudomonadati</taxon>
        <taxon>Bacteroidota</taxon>
        <taxon>Chitinophagia</taxon>
        <taxon>Chitinophagales</taxon>
        <taxon>Chitinophagaceae</taxon>
        <taxon>Chitinophaga</taxon>
    </lineage>
</organism>
<keyword evidence="4" id="KW-0808">Transferase</keyword>
<dbReference type="EMBL" id="JAGHKP010000003">
    <property type="protein sequence ID" value="MBO9153776.1"/>
    <property type="molecule type" value="Genomic_DNA"/>
</dbReference>
<dbReference type="InterPro" id="IPR011712">
    <property type="entry name" value="Sig_transdc_His_kin_sub3_dim/P"/>
</dbReference>
<dbReference type="InterPro" id="IPR036890">
    <property type="entry name" value="HATPase_C_sf"/>
</dbReference>
<dbReference type="PANTHER" id="PTHR24421">
    <property type="entry name" value="NITRATE/NITRITE SENSOR PROTEIN NARX-RELATED"/>
    <property type="match status" value="1"/>
</dbReference>
<feature type="transmembrane region" description="Helical" evidence="9">
    <location>
        <begin position="165"/>
        <end position="186"/>
    </location>
</feature>
<dbReference type="Gene3D" id="1.20.5.1930">
    <property type="match status" value="1"/>
</dbReference>
<evidence type="ECO:0000256" key="2">
    <source>
        <dbReference type="ARBA" id="ARBA00012438"/>
    </source>
</evidence>
<proteinExistence type="predicted"/>
<feature type="transmembrane region" description="Helical" evidence="9">
    <location>
        <begin position="290"/>
        <end position="312"/>
    </location>
</feature>
<feature type="transmembrane region" description="Helical" evidence="9">
    <location>
        <begin position="324"/>
        <end position="342"/>
    </location>
</feature>
<evidence type="ECO:0000256" key="3">
    <source>
        <dbReference type="ARBA" id="ARBA00022553"/>
    </source>
</evidence>
<dbReference type="PANTHER" id="PTHR24421:SF10">
    <property type="entry name" value="NITRATE_NITRITE SENSOR PROTEIN NARQ"/>
    <property type="match status" value="1"/>
</dbReference>
<evidence type="ECO:0000256" key="1">
    <source>
        <dbReference type="ARBA" id="ARBA00000085"/>
    </source>
</evidence>
<evidence type="ECO:0000259" key="13">
    <source>
        <dbReference type="Pfam" id="PF07730"/>
    </source>
</evidence>
<comment type="caution">
    <text evidence="14">The sequence shown here is derived from an EMBL/GenBank/DDBJ whole genome shotgun (WGS) entry which is preliminary data.</text>
</comment>
<dbReference type="Proteomes" id="UP000679126">
    <property type="component" value="Unassembled WGS sequence"/>
</dbReference>
<feature type="domain" description="Histidine kinase/HSP90-like ATPase" evidence="10">
    <location>
        <begin position="516"/>
        <end position="602"/>
    </location>
</feature>
<keyword evidence="5" id="KW-0547">Nucleotide-binding</keyword>
<dbReference type="Gene3D" id="2.60.40.2380">
    <property type="match status" value="1"/>
</dbReference>
<evidence type="ECO:0000256" key="9">
    <source>
        <dbReference type="SAM" id="Phobius"/>
    </source>
</evidence>
<feature type="transmembrane region" description="Helical" evidence="9">
    <location>
        <begin position="262"/>
        <end position="278"/>
    </location>
</feature>
<feature type="domain" description="Signal transduction histidine kinase subgroup 3 dimerisation and phosphoacceptor" evidence="13">
    <location>
        <begin position="409"/>
        <end position="470"/>
    </location>
</feature>
<keyword evidence="8" id="KW-0902">Two-component regulatory system</keyword>
<keyword evidence="6" id="KW-0418">Kinase</keyword>